<keyword evidence="4" id="KW-1185">Reference proteome</keyword>
<dbReference type="GO" id="GO:0006629">
    <property type="term" value="P:lipid metabolic process"/>
    <property type="evidence" value="ECO:0007669"/>
    <property type="project" value="InterPro"/>
</dbReference>
<dbReference type="InterPro" id="IPR017946">
    <property type="entry name" value="PLC-like_Pdiesterase_TIM-brl"/>
</dbReference>
<organism evidence="3 4">
    <name type="scientific">Irregularibacter muris</name>
    <dbReference type="NCBI Taxonomy" id="1796619"/>
    <lineage>
        <taxon>Bacteria</taxon>
        <taxon>Bacillati</taxon>
        <taxon>Bacillota</taxon>
        <taxon>Clostridia</taxon>
        <taxon>Eubacteriales</taxon>
        <taxon>Eubacteriaceae</taxon>
        <taxon>Irregularibacter</taxon>
    </lineage>
</organism>
<dbReference type="SUPFAM" id="SSF51695">
    <property type="entry name" value="PLC-like phosphodiesterases"/>
    <property type="match status" value="1"/>
</dbReference>
<protein>
    <submittedName>
        <fullName evidence="3">Glycerophosphodiester phosphodiesterase</fullName>
    </submittedName>
</protein>
<dbReference type="EMBL" id="JANKAS010000006">
    <property type="protein sequence ID" value="MCR1898927.1"/>
    <property type="molecule type" value="Genomic_DNA"/>
</dbReference>
<keyword evidence="1" id="KW-0472">Membrane</keyword>
<dbReference type="Proteomes" id="UP001205748">
    <property type="component" value="Unassembled WGS sequence"/>
</dbReference>
<gene>
    <name evidence="3" type="ORF">NSA47_08010</name>
</gene>
<evidence type="ECO:0000313" key="4">
    <source>
        <dbReference type="Proteomes" id="UP001205748"/>
    </source>
</evidence>
<keyword evidence="1" id="KW-0812">Transmembrane</keyword>
<dbReference type="PANTHER" id="PTHR46211">
    <property type="entry name" value="GLYCEROPHOSPHORYL DIESTER PHOSPHODIESTERASE"/>
    <property type="match status" value="1"/>
</dbReference>
<name>A0AAE3HGB2_9FIRM</name>
<sequence>MIIYITLGMILGIMVLYLWMIMPKMINRPDMRAFKKYFAHRGLHQDNSISPENSMTAFALAVEKGYGIELDVQLSKDGLPVVFHDESLKRVCGIDKKVKDLTFQELRKLYLLTSQETIPHLQEVLDLVDGKVPLIIELKGQTRDISLCTVVAHYLDQYPGRYCIESFNPLMLRWFKRNRPQVIRGQLSSDFVKSGDTGGDKRLYFLLKHLLLNILSKPNFIAYNHLYHHLLSFKVCRGLYKIPTVAWTIKSVKELQESKKDFDHFIFENFIP</sequence>
<comment type="caution">
    <text evidence="3">The sequence shown here is derived from an EMBL/GenBank/DDBJ whole genome shotgun (WGS) entry which is preliminary data.</text>
</comment>
<dbReference type="Pfam" id="PF03009">
    <property type="entry name" value="GDPD"/>
    <property type="match status" value="1"/>
</dbReference>
<keyword evidence="1" id="KW-1133">Transmembrane helix</keyword>
<accession>A0AAE3HGB2</accession>
<feature type="transmembrane region" description="Helical" evidence="1">
    <location>
        <begin position="6"/>
        <end position="26"/>
    </location>
</feature>
<feature type="domain" description="GP-PDE" evidence="2">
    <location>
        <begin position="35"/>
        <end position="272"/>
    </location>
</feature>
<dbReference type="PANTHER" id="PTHR46211:SF1">
    <property type="entry name" value="GLYCEROPHOSPHODIESTER PHOSPHODIESTERASE, CYTOPLASMIC"/>
    <property type="match status" value="1"/>
</dbReference>
<dbReference type="InterPro" id="IPR030395">
    <property type="entry name" value="GP_PDE_dom"/>
</dbReference>
<dbReference type="AlphaFoldDB" id="A0AAE3HGB2"/>
<evidence type="ECO:0000313" key="3">
    <source>
        <dbReference type="EMBL" id="MCR1898927.1"/>
    </source>
</evidence>
<dbReference type="PROSITE" id="PS51704">
    <property type="entry name" value="GP_PDE"/>
    <property type="match status" value="1"/>
</dbReference>
<dbReference type="GO" id="GO:0008081">
    <property type="term" value="F:phosphoric diester hydrolase activity"/>
    <property type="evidence" value="ECO:0007669"/>
    <property type="project" value="InterPro"/>
</dbReference>
<evidence type="ECO:0000256" key="1">
    <source>
        <dbReference type="SAM" id="Phobius"/>
    </source>
</evidence>
<dbReference type="Gene3D" id="3.20.20.190">
    <property type="entry name" value="Phosphatidylinositol (PI) phosphodiesterase"/>
    <property type="match status" value="1"/>
</dbReference>
<proteinExistence type="predicted"/>
<reference evidence="3" key="1">
    <citation type="submission" date="2022-07" db="EMBL/GenBank/DDBJ databases">
        <title>Enhanced cultured diversity of the mouse gut microbiota enables custom-made synthetic communities.</title>
        <authorList>
            <person name="Afrizal A."/>
        </authorList>
    </citation>
    <scope>NUCLEOTIDE SEQUENCE</scope>
    <source>
        <strain evidence="3">DSM 28593</strain>
    </source>
</reference>
<evidence type="ECO:0000259" key="2">
    <source>
        <dbReference type="PROSITE" id="PS51704"/>
    </source>
</evidence>